<comment type="caution">
    <text evidence="8">The sequence shown here is derived from an EMBL/GenBank/DDBJ whole genome shotgun (WGS) entry which is preliminary data.</text>
</comment>
<dbReference type="GO" id="GO:0004693">
    <property type="term" value="F:cyclin-dependent protein serine/threonine kinase activity"/>
    <property type="evidence" value="ECO:0007669"/>
    <property type="project" value="UniProtKB-EC"/>
</dbReference>
<keyword evidence="6" id="KW-0067">ATP-binding</keyword>
<dbReference type="AlphaFoldDB" id="A0A9K3IRM7"/>
<dbReference type="Gene3D" id="3.30.200.20">
    <property type="entry name" value="Phosphorylase Kinase, domain 1"/>
    <property type="match status" value="1"/>
</dbReference>
<keyword evidence="4" id="KW-0547">Nucleotide-binding</keyword>
<keyword evidence="5 8" id="KW-0418">Kinase</keyword>
<dbReference type="EC" id="2.7.11.22" evidence="1"/>
<dbReference type="Pfam" id="PF00069">
    <property type="entry name" value="Pkinase"/>
    <property type="match status" value="1"/>
</dbReference>
<keyword evidence="2" id="KW-0723">Serine/threonine-protein kinase</keyword>
<accession>A0A9K3IRM7</accession>
<evidence type="ECO:0000313" key="9">
    <source>
        <dbReference type="Proteomes" id="UP000215914"/>
    </source>
</evidence>
<dbReference type="InterPro" id="IPR011009">
    <property type="entry name" value="Kinase-like_dom_sf"/>
</dbReference>
<evidence type="ECO:0000256" key="5">
    <source>
        <dbReference type="ARBA" id="ARBA00022777"/>
    </source>
</evidence>
<name>A0A9K3IRM7_HELAN</name>
<dbReference type="PROSITE" id="PS50011">
    <property type="entry name" value="PROTEIN_KINASE_DOM"/>
    <property type="match status" value="1"/>
</dbReference>
<evidence type="ECO:0000256" key="2">
    <source>
        <dbReference type="ARBA" id="ARBA00022527"/>
    </source>
</evidence>
<evidence type="ECO:0000256" key="6">
    <source>
        <dbReference type="ARBA" id="ARBA00022840"/>
    </source>
</evidence>
<dbReference type="Gramene" id="mRNA:HanXRQr2_Chr06g0250391">
    <property type="protein sequence ID" value="mRNA:HanXRQr2_Chr06g0250391"/>
    <property type="gene ID" value="HanXRQr2_Chr06g0250391"/>
</dbReference>
<reference evidence="8" key="1">
    <citation type="journal article" date="2017" name="Nature">
        <title>The sunflower genome provides insights into oil metabolism, flowering and Asterid evolution.</title>
        <authorList>
            <person name="Badouin H."/>
            <person name="Gouzy J."/>
            <person name="Grassa C.J."/>
            <person name="Murat F."/>
            <person name="Staton S.E."/>
            <person name="Cottret L."/>
            <person name="Lelandais-Briere C."/>
            <person name="Owens G.L."/>
            <person name="Carrere S."/>
            <person name="Mayjonade B."/>
            <person name="Legrand L."/>
            <person name="Gill N."/>
            <person name="Kane N.C."/>
            <person name="Bowers J.E."/>
            <person name="Hubner S."/>
            <person name="Bellec A."/>
            <person name="Berard A."/>
            <person name="Berges H."/>
            <person name="Blanchet N."/>
            <person name="Boniface M.C."/>
            <person name="Brunel D."/>
            <person name="Catrice O."/>
            <person name="Chaidir N."/>
            <person name="Claudel C."/>
            <person name="Donnadieu C."/>
            <person name="Faraut T."/>
            <person name="Fievet G."/>
            <person name="Helmstetter N."/>
            <person name="King M."/>
            <person name="Knapp S.J."/>
            <person name="Lai Z."/>
            <person name="Le Paslier M.C."/>
            <person name="Lippi Y."/>
            <person name="Lorenzon L."/>
            <person name="Mandel J.R."/>
            <person name="Marage G."/>
            <person name="Marchand G."/>
            <person name="Marquand E."/>
            <person name="Bret-Mestries E."/>
            <person name="Morien E."/>
            <person name="Nambeesan S."/>
            <person name="Nguyen T."/>
            <person name="Pegot-Espagnet P."/>
            <person name="Pouilly N."/>
            <person name="Raftis F."/>
            <person name="Sallet E."/>
            <person name="Schiex T."/>
            <person name="Thomas J."/>
            <person name="Vandecasteele C."/>
            <person name="Vares D."/>
            <person name="Vear F."/>
            <person name="Vautrin S."/>
            <person name="Crespi M."/>
            <person name="Mangin B."/>
            <person name="Burke J.M."/>
            <person name="Salse J."/>
            <person name="Munos S."/>
            <person name="Vincourt P."/>
            <person name="Rieseberg L.H."/>
            <person name="Langlade N.B."/>
        </authorList>
    </citation>
    <scope>NUCLEOTIDE SEQUENCE</scope>
    <source>
        <tissue evidence="8">Leaves</tissue>
    </source>
</reference>
<dbReference type="SUPFAM" id="SSF56112">
    <property type="entry name" value="Protein kinase-like (PK-like)"/>
    <property type="match status" value="1"/>
</dbReference>
<keyword evidence="9" id="KW-1185">Reference proteome</keyword>
<evidence type="ECO:0000313" key="8">
    <source>
        <dbReference type="EMBL" id="KAF5801633.1"/>
    </source>
</evidence>
<dbReference type="Gene3D" id="1.10.510.10">
    <property type="entry name" value="Transferase(Phosphotransferase) domain 1"/>
    <property type="match status" value="1"/>
</dbReference>
<dbReference type="InterPro" id="IPR000719">
    <property type="entry name" value="Prot_kinase_dom"/>
</dbReference>
<sequence length="196" mass="22330">MAEVNYGLNLVKCYVIIEIIDRGSVHIQREYELKEKVTDHYRGGQRRNVGKEILHRIAEGAYRVVYKAKDTESEQIVALKVIKTIKDDGIDATTLRGIGILETLKDSSHVVRFIDIEQSETEVTIALKYLEKDLDSYKDNQPLPHNLIQSFMYQLLEGVVDCHSVGTLHRDLKPKNLLGGAYQRCDNLQHLPIIGT</sequence>
<dbReference type="Proteomes" id="UP000215914">
    <property type="component" value="Unassembled WGS sequence"/>
</dbReference>
<dbReference type="PANTHER" id="PTHR24056">
    <property type="entry name" value="CELL DIVISION PROTEIN KINASE"/>
    <property type="match status" value="1"/>
</dbReference>
<protein>
    <recommendedName>
        <fullName evidence="1">cyclin-dependent kinase</fullName>
        <ecNumber evidence="1">2.7.11.22</ecNumber>
    </recommendedName>
</protein>
<evidence type="ECO:0000256" key="1">
    <source>
        <dbReference type="ARBA" id="ARBA00012425"/>
    </source>
</evidence>
<dbReference type="SMART" id="SM00220">
    <property type="entry name" value="S_TKc"/>
    <property type="match status" value="1"/>
</dbReference>
<dbReference type="EMBL" id="MNCJ02000321">
    <property type="protein sequence ID" value="KAF5801633.1"/>
    <property type="molecule type" value="Genomic_DNA"/>
</dbReference>
<organism evidence="8 9">
    <name type="scientific">Helianthus annuus</name>
    <name type="common">Common sunflower</name>
    <dbReference type="NCBI Taxonomy" id="4232"/>
    <lineage>
        <taxon>Eukaryota</taxon>
        <taxon>Viridiplantae</taxon>
        <taxon>Streptophyta</taxon>
        <taxon>Embryophyta</taxon>
        <taxon>Tracheophyta</taxon>
        <taxon>Spermatophyta</taxon>
        <taxon>Magnoliopsida</taxon>
        <taxon>eudicotyledons</taxon>
        <taxon>Gunneridae</taxon>
        <taxon>Pentapetalae</taxon>
        <taxon>asterids</taxon>
        <taxon>campanulids</taxon>
        <taxon>Asterales</taxon>
        <taxon>Asteraceae</taxon>
        <taxon>Asteroideae</taxon>
        <taxon>Heliantheae alliance</taxon>
        <taxon>Heliantheae</taxon>
        <taxon>Helianthus</taxon>
    </lineage>
</organism>
<keyword evidence="3 8" id="KW-0808">Transferase</keyword>
<dbReference type="InterPro" id="IPR050108">
    <property type="entry name" value="CDK"/>
</dbReference>
<proteinExistence type="predicted"/>
<dbReference type="GO" id="GO:0005524">
    <property type="term" value="F:ATP binding"/>
    <property type="evidence" value="ECO:0007669"/>
    <property type="project" value="UniProtKB-KW"/>
</dbReference>
<feature type="domain" description="Protein kinase" evidence="7">
    <location>
        <begin position="51"/>
        <end position="196"/>
    </location>
</feature>
<dbReference type="PANTHER" id="PTHR24056:SF254">
    <property type="entry name" value="CYCLIN-DEPENDENT KINASE 2"/>
    <property type="match status" value="1"/>
</dbReference>
<evidence type="ECO:0000256" key="4">
    <source>
        <dbReference type="ARBA" id="ARBA00022741"/>
    </source>
</evidence>
<gene>
    <name evidence="8" type="ORF">HanXRQr2_Chr06g0250391</name>
</gene>
<evidence type="ECO:0000256" key="3">
    <source>
        <dbReference type="ARBA" id="ARBA00022679"/>
    </source>
</evidence>
<reference evidence="8" key="2">
    <citation type="submission" date="2020-06" db="EMBL/GenBank/DDBJ databases">
        <title>Helianthus annuus Genome sequencing and assembly Release 2.</title>
        <authorList>
            <person name="Gouzy J."/>
            <person name="Langlade N."/>
            <person name="Munos S."/>
        </authorList>
    </citation>
    <scope>NUCLEOTIDE SEQUENCE</scope>
    <source>
        <tissue evidence="8">Leaves</tissue>
    </source>
</reference>
<evidence type="ECO:0000259" key="7">
    <source>
        <dbReference type="PROSITE" id="PS50011"/>
    </source>
</evidence>